<keyword evidence="7" id="KW-0406">Ion transport</keyword>
<evidence type="ECO:0000256" key="1">
    <source>
        <dbReference type="ARBA" id="ARBA00004571"/>
    </source>
</evidence>
<comment type="subcellular location">
    <subcellularLocation>
        <location evidence="1">Cell outer membrane</location>
        <topology evidence="1">Multi-pass membrane protein</topology>
    </subcellularLocation>
</comment>
<evidence type="ECO:0000256" key="5">
    <source>
        <dbReference type="ARBA" id="ARBA00022692"/>
    </source>
</evidence>
<proteinExistence type="predicted"/>
<feature type="chain" id="PRO_5012082842" evidence="11">
    <location>
        <begin position="21"/>
        <end position="352"/>
    </location>
</feature>
<reference evidence="14" key="1">
    <citation type="submission" date="2016-09" db="EMBL/GenBank/DDBJ databases">
        <authorList>
            <person name="Varghese N."/>
            <person name="Submissions S."/>
        </authorList>
    </citation>
    <scope>NUCLEOTIDE SEQUENCE [LARGE SCALE GENOMIC DNA]</scope>
    <source>
        <strain evidence="14">ANC 4466</strain>
    </source>
</reference>
<comment type="subunit">
    <text evidence="2">Homotrimer.</text>
</comment>
<dbReference type="PANTHER" id="PTHR34501">
    <property type="entry name" value="PROTEIN YDDL-RELATED"/>
    <property type="match status" value="1"/>
</dbReference>
<evidence type="ECO:0000256" key="8">
    <source>
        <dbReference type="ARBA" id="ARBA00023114"/>
    </source>
</evidence>
<accession>A0A240E6V8</accession>
<feature type="domain" description="Porin" evidence="12">
    <location>
        <begin position="7"/>
        <end position="332"/>
    </location>
</feature>
<feature type="signal peptide" evidence="11">
    <location>
        <begin position="1"/>
        <end position="20"/>
    </location>
</feature>
<evidence type="ECO:0000256" key="2">
    <source>
        <dbReference type="ARBA" id="ARBA00011233"/>
    </source>
</evidence>
<dbReference type="GO" id="GO:0006811">
    <property type="term" value="P:monoatomic ion transport"/>
    <property type="evidence" value="ECO:0007669"/>
    <property type="project" value="UniProtKB-KW"/>
</dbReference>
<name>A0A240E6V8_9GAMM</name>
<dbReference type="OrthoDB" id="8957883at2"/>
<keyword evidence="3" id="KW-0813">Transport</keyword>
<gene>
    <name evidence="13" type="ORF">SAMN05421731_102131</name>
</gene>
<dbReference type="RefSeq" id="WP_097078252.1">
    <property type="nucleotide sequence ID" value="NZ_BAABHT010000010.1"/>
</dbReference>
<dbReference type="Gene3D" id="2.40.160.10">
    <property type="entry name" value="Porin"/>
    <property type="match status" value="1"/>
</dbReference>
<dbReference type="InterPro" id="IPR050298">
    <property type="entry name" value="Gram-neg_bact_OMP"/>
</dbReference>
<evidence type="ECO:0000256" key="10">
    <source>
        <dbReference type="ARBA" id="ARBA00023237"/>
    </source>
</evidence>
<dbReference type="InterPro" id="IPR033900">
    <property type="entry name" value="Gram_neg_porin_domain"/>
</dbReference>
<dbReference type="Pfam" id="PF13609">
    <property type="entry name" value="Porin_4"/>
    <property type="match status" value="1"/>
</dbReference>
<evidence type="ECO:0000256" key="9">
    <source>
        <dbReference type="ARBA" id="ARBA00023136"/>
    </source>
</evidence>
<dbReference type="PANTHER" id="PTHR34501:SF9">
    <property type="entry name" value="MAJOR OUTER MEMBRANE PROTEIN P.IA"/>
    <property type="match status" value="1"/>
</dbReference>
<dbReference type="GO" id="GO:0015288">
    <property type="term" value="F:porin activity"/>
    <property type="evidence" value="ECO:0007669"/>
    <property type="project" value="UniProtKB-KW"/>
</dbReference>
<keyword evidence="4" id="KW-1134">Transmembrane beta strand</keyword>
<sequence length="352" mass="37742">MKKLLLATAVATLCVSTAQAAPTLYGKLNLTLDQIDNSDYAGNNVTKVNSNASRIGVKGEEKLTDNLSVVYLAEWQIAADDGSTDLTQRNRFLGLKFANVGTLKVGKYDSYLKTAAGSNQDIFNDHNELDMTAILAGEDRLGNVIGFETDKKLLGGLQFSILAQQGEDSSTDNASKGQKGKRDGLGDGISTSVSYENKDIGVAVALAGNFGVATKYNAAGLSGIYTDAYRLTGSYDFSNVGVKGLVLGGLWQNAQPTDDTVTDNKGLEESAYGITAAYAIPTTPWKVKAEYISAETSRDGVSDRTIDQYGVGVDYSLNKQTRVYGVLAQQKKDWLVSDDKKTVFGLGMEYNF</sequence>
<evidence type="ECO:0000256" key="6">
    <source>
        <dbReference type="ARBA" id="ARBA00022729"/>
    </source>
</evidence>
<dbReference type="CDD" id="cd00342">
    <property type="entry name" value="gram_neg_porins"/>
    <property type="match status" value="1"/>
</dbReference>
<dbReference type="InterPro" id="IPR023614">
    <property type="entry name" value="Porin_dom_sf"/>
</dbReference>
<evidence type="ECO:0000256" key="3">
    <source>
        <dbReference type="ARBA" id="ARBA00022448"/>
    </source>
</evidence>
<evidence type="ECO:0000259" key="12">
    <source>
        <dbReference type="Pfam" id="PF13609"/>
    </source>
</evidence>
<keyword evidence="14" id="KW-1185">Reference proteome</keyword>
<keyword evidence="10" id="KW-0998">Cell outer membrane</keyword>
<dbReference type="GO" id="GO:0046930">
    <property type="term" value="C:pore complex"/>
    <property type="evidence" value="ECO:0007669"/>
    <property type="project" value="UniProtKB-KW"/>
</dbReference>
<protein>
    <submittedName>
        <fullName evidence="13">Outer membrane protein (Porin)</fullName>
    </submittedName>
</protein>
<organism evidence="13 14">
    <name type="scientific">Acinetobacter puyangensis</name>
    <dbReference type="NCBI Taxonomy" id="1096779"/>
    <lineage>
        <taxon>Bacteria</taxon>
        <taxon>Pseudomonadati</taxon>
        <taxon>Pseudomonadota</taxon>
        <taxon>Gammaproteobacteria</taxon>
        <taxon>Moraxellales</taxon>
        <taxon>Moraxellaceae</taxon>
        <taxon>Acinetobacter</taxon>
    </lineage>
</organism>
<evidence type="ECO:0000313" key="14">
    <source>
        <dbReference type="Proteomes" id="UP000219042"/>
    </source>
</evidence>
<evidence type="ECO:0000256" key="4">
    <source>
        <dbReference type="ARBA" id="ARBA00022452"/>
    </source>
</evidence>
<keyword evidence="9" id="KW-0472">Membrane</keyword>
<dbReference type="SUPFAM" id="SSF56935">
    <property type="entry name" value="Porins"/>
    <property type="match status" value="1"/>
</dbReference>
<evidence type="ECO:0000256" key="11">
    <source>
        <dbReference type="SAM" id="SignalP"/>
    </source>
</evidence>
<dbReference type="Proteomes" id="UP000219042">
    <property type="component" value="Unassembled WGS sequence"/>
</dbReference>
<dbReference type="EMBL" id="OANT01000002">
    <property type="protein sequence ID" value="SNX43973.1"/>
    <property type="molecule type" value="Genomic_DNA"/>
</dbReference>
<dbReference type="AlphaFoldDB" id="A0A240E6V8"/>
<keyword evidence="5" id="KW-0812">Transmembrane</keyword>
<dbReference type="GO" id="GO:0009279">
    <property type="term" value="C:cell outer membrane"/>
    <property type="evidence" value="ECO:0007669"/>
    <property type="project" value="UniProtKB-SubCell"/>
</dbReference>
<evidence type="ECO:0000256" key="7">
    <source>
        <dbReference type="ARBA" id="ARBA00023065"/>
    </source>
</evidence>
<keyword evidence="8" id="KW-0626">Porin</keyword>
<keyword evidence="6 11" id="KW-0732">Signal</keyword>
<evidence type="ECO:0000313" key="13">
    <source>
        <dbReference type="EMBL" id="SNX43973.1"/>
    </source>
</evidence>